<sequence length="204" mass="23591">MHPCRRFLPAASTPVKPRKTTSSVTNLRCDLLKLKTKRHLPFRMCSIHYLSKSHPPYLSFRSVLTCPFDSYRNTQTLIASTIEYFSQVVYDSNSPSNLKCDATDGHQLMTNTKFVADQSNDVLLKIKGMILQLVFWKKKRRWVFRRYKLKRLTSQLTLVERPKLAEKKVKPEGFLVGQEIKQVSDGDIGVKEGEYCAAIRIQTY</sequence>
<evidence type="ECO:0000313" key="2">
    <source>
        <dbReference type="Proteomes" id="UP001056120"/>
    </source>
</evidence>
<organism evidence="1 2">
    <name type="scientific">Smallanthus sonchifolius</name>
    <dbReference type="NCBI Taxonomy" id="185202"/>
    <lineage>
        <taxon>Eukaryota</taxon>
        <taxon>Viridiplantae</taxon>
        <taxon>Streptophyta</taxon>
        <taxon>Embryophyta</taxon>
        <taxon>Tracheophyta</taxon>
        <taxon>Spermatophyta</taxon>
        <taxon>Magnoliopsida</taxon>
        <taxon>eudicotyledons</taxon>
        <taxon>Gunneridae</taxon>
        <taxon>Pentapetalae</taxon>
        <taxon>asterids</taxon>
        <taxon>campanulids</taxon>
        <taxon>Asterales</taxon>
        <taxon>Asteraceae</taxon>
        <taxon>Asteroideae</taxon>
        <taxon>Heliantheae alliance</taxon>
        <taxon>Millerieae</taxon>
        <taxon>Smallanthus</taxon>
    </lineage>
</organism>
<reference evidence="2" key="1">
    <citation type="journal article" date="2022" name="Mol. Ecol. Resour.">
        <title>The genomes of chicory, endive, great burdock and yacon provide insights into Asteraceae palaeo-polyploidization history and plant inulin production.</title>
        <authorList>
            <person name="Fan W."/>
            <person name="Wang S."/>
            <person name="Wang H."/>
            <person name="Wang A."/>
            <person name="Jiang F."/>
            <person name="Liu H."/>
            <person name="Zhao H."/>
            <person name="Xu D."/>
            <person name="Zhang Y."/>
        </authorList>
    </citation>
    <scope>NUCLEOTIDE SEQUENCE [LARGE SCALE GENOMIC DNA]</scope>
    <source>
        <strain evidence="2">cv. Yunnan</strain>
    </source>
</reference>
<keyword evidence="2" id="KW-1185">Reference proteome</keyword>
<protein>
    <submittedName>
        <fullName evidence="1">Uncharacterized protein</fullName>
    </submittedName>
</protein>
<accession>A0ACB9JYT4</accession>
<reference evidence="1 2" key="2">
    <citation type="journal article" date="2022" name="Mol. Ecol. Resour.">
        <title>The genomes of chicory, endive, great burdock and yacon provide insights into Asteraceae paleo-polyploidization history and plant inulin production.</title>
        <authorList>
            <person name="Fan W."/>
            <person name="Wang S."/>
            <person name="Wang H."/>
            <person name="Wang A."/>
            <person name="Jiang F."/>
            <person name="Liu H."/>
            <person name="Zhao H."/>
            <person name="Xu D."/>
            <person name="Zhang Y."/>
        </authorList>
    </citation>
    <scope>NUCLEOTIDE SEQUENCE [LARGE SCALE GENOMIC DNA]</scope>
    <source>
        <strain evidence="2">cv. Yunnan</strain>
        <tissue evidence="1">Leaves</tissue>
    </source>
</reference>
<dbReference type="Proteomes" id="UP001056120">
    <property type="component" value="Linkage Group LG02"/>
</dbReference>
<proteinExistence type="predicted"/>
<evidence type="ECO:0000313" key="1">
    <source>
        <dbReference type="EMBL" id="KAI3825128.1"/>
    </source>
</evidence>
<name>A0ACB9JYT4_9ASTR</name>
<comment type="caution">
    <text evidence="1">The sequence shown here is derived from an EMBL/GenBank/DDBJ whole genome shotgun (WGS) entry which is preliminary data.</text>
</comment>
<dbReference type="EMBL" id="CM042019">
    <property type="protein sequence ID" value="KAI3825128.1"/>
    <property type="molecule type" value="Genomic_DNA"/>
</dbReference>
<gene>
    <name evidence="1" type="ORF">L1987_06604</name>
</gene>